<proteinExistence type="predicted"/>
<dbReference type="Gene3D" id="6.10.250.690">
    <property type="match status" value="1"/>
</dbReference>
<keyword evidence="5 8" id="KW-0238">DNA-binding</keyword>
<dbReference type="InterPro" id="IPR001789">
    <property type="entry name" value="Sig_transdc_resp-reg_receiver"/>
</dbReference>
<dbReference type="Gene3D" id="3.40.50.2300">
    <property type="match status" value="1"/>
</dbReference>
<protein>
    <submittedName>
        <fullName evidence="11">Response regulator transcription factor</fullName>
    </submittedName>
</protein>
<dbReference type="GO" id="GO:0005829">
    <property type="term" value="C:cytosol"/>
    <property type="evidence" value="ECO:0007669"/>
    <property type="project" value="TreeGrafter"/>
</dbReference>
<dbReference type="SMART" id="SM00448">
    <property type="entry name" value="REC"/>
    <property type="match status" value="1"/>
</dbReference>
<dbReference type="CDD" id="cd00383">
    <property type="entry name" value="trans_reg_C"/>
    <property type="match status" value="1"/>
</dbReference>
<dbReference type="SMART" id="SM00862">
    <property type="entry name" value="Trans_reg_C"/>
    <property type="match status" value="1"/>
</dbReference>
<dbReference type="PANTHER" id="PTHR48111:SF2">
    <property type="entry name" value="RESPONSE REGULATOR SAER"/>
    <property type="match status" value="1"/>
</dbReference>
<dbReference type="InterPro" id="IPR001867">
    <property type="entry name" value="OmpR/PhoB-type_DNA-bd"/>
</dbReference>
<dbReference type="InterPro" id="IPR036388">
    <property type="entry name" value="WH-like_DNA-bd_sf"/>
</dbReference>
<dbReference type="InterPro" id="IPR011006">
    <property type="entry name" value="CheY-like_superfamily"/>
</dbReference>
<evidence type="ECO:0000256" key="3">
    <source>
        <dbReference type="ARBA" id="ARBA00023012"/>
    </source>
</evidence>
<dbReference type="GO" id="GO:0006355">
    <property type="term" value="P:regulation of DNA-templated transcription"/>
    <property type="evidence" value="ECO:0007669"/>
    <property type="project" value="InterPro"/>
</dbReference>
<evidence type="ECO:0000256" key="6">
    <source>
        <dbReference type="ARBA" id="ARBA00023163"/>
    </source>
</evidence>
<accession>A0AAP3DKT4</accession>
<evidence type="ECO:0000313" key="11">
    <source>
        <dbReference type="EMBL" id="MCZ0809923.1"/>
    </source>
</evidence>
<feature type="domain" description="OmpR/PhoB-type" evidence="10">
    <location>
        <begin position="126"/>
        <end position="227"/>
    </location>
</feature>
<gene>
    <name evidence="11" type="ORF">O0554_24010</name>
</gene>
<feature type="modified residue" description="4-aspartylphosphate" evidence="7">
    <location>
        <position position="52"/>
    </location>
</feature>
<dbReference type="AlphaFoldDB" id="A0AAP3DKT4"/>
<keyword evidence="2 7" id="KW-0597">Phosphoprotein</keyword>
<dbReference type="Proteomes" id="UP001077662">
    <property type="component" value="Unassembled WGS sequence"/>
</dbReference>
<sequence>MSNKLLLVDDNIDVLSFIKPALESAGFIVETATRGHEALEKVKGDESLILLDVMLPEVNGFDICKRIRDVVKCPIVFLTARGLEEEKLKGFMAGGDDYIVKPFSLVELIARIHAHIRREERGRLASEKIHFISHDIVLDVVKRSVKRNGIEIELTRKEFDIIELLATNPGQVFSKEQIFEKIWGYDSDSYVTTVTEHIKRIRAKFVIHAQSFDCIKTVWGIGYKWEFLHT</sequence>
<dbReference type="GO" id="GO:0032993">
    <property type="term" value="C:protein-DNA complex"/>
    <property type="evidence" value="ECO:0007669"/>
    <property type="project" value="TreeGrafter"/>
</dbReference>
<dbReference type="GO" id="GO:0000156">
    <property type="term" value="F:phosphorelay response regulator activity"/>
    <property type="evidence" value="ECO:0007669"/>
    <property type="project" value="TreeGrafter"/>
</dbReference>
<organism evidence="11 12">
    <name type="scientific">Brevibacillus laterosporus</name>
    <name type="common">Bacillus laterosporus</name>
    <dbReference type="NCBI Taxonomy" id="1465"/>
    <lineage>
        <taxon>Bacteria</taxon>
        <taxon>Bacillati</taxon>
        <taxon>Bacillota</taxon>
        <taxon>Bacilli</taxon>
        <taxon>Bacillales</taxon>
        <taxon>Paenibacillaceae</taxon>
        <taxon>Brevibacillus</taxon>
    </lineage>
</organism>
<evidence type="ECO:0000256" key="2">
    <source>
        <dbReference type="ARBA" id="ARBA00022553"/>
    </source>
</evidence>
<evidence type="ECO:0000256" key="1">
    <source>
        <dbReference type="ARBA" id="ARBA00004496"/>
    </source>
</evidence>
<dbReference type="Gene3D" id="1.10.10.10">
    <property type="entry name" value="Winged helix-like DNA-binding domain superfamily/Winged helix DNA-binding domain"/>
    <property type="match status" value="1"/>
</dbReference>
<keyword evidence="6" id="KW-0804">Transcription</keyword>
<name>A0AAP3DKT4_BRELA</name>
<dbReference type="FunFam" id="1.10.10.10:FF:000018">
    <property type="entry name" value="DNA-binding response regulator ResD"/>
    <property type="match status" value="1"/>
</dbReference>
<dbReference type="GO" id="GO:0000976">
    <property type="term" value="F:transcription cis-regulatory region binding"/>
    <property type="evidence" value="ECO:0007669"/>
    <property type="project" value="TreeGrafter"/>
</dbReference>
<feature type="domain" description="Response regulatory" evidence="9">
    <location>
        <begin position="4"/>
        <end position="116"/>
    </location>
</feature>
<evidence type="ECO:0000256" key="4">
    <source>
        <dbReference type="ARBA" id="ARBA00023015"/>
    </source>
</evidence>
<dbReference type="Pfam" id="PF00072">
    <property type="entry name" value="Response_reg"/>
    <property type="match status" value="1"/>
</dbReference>
<evidence type="ECO:0000256" key="7">
    <source>
        <dbReference type="PROSITE-ProRule" id="PRU00169"/>
    </source>
</evidence>
<evidence type="ECO:0000259" key="9">
    <source>
        <dbReference type="PROSITE" id="PS50110"/>
    </source>
</evidence>
<dbReference type="PANTHER" id="PTHR48111">
    <property type="entry name" value="REGULATOR OF RPOS"/>
    <property type="match status" value="1"/>
</dbReference>
<evidence type="ECO:0000256" key="5">
    <source>
        <dbReference type="ARBA" id="ARBA00023125"/>
    </source>
</evidence>
<comment type="subcellular location">
    <subcellularLocation>
        <location evidence="1">Cytoplasm</location>
    </subcellularLocation>
</comment>
<dbReference type="RefSeq" id="WP_258434794.1">
    <property type="nucleotide sequence ID" value="NZ_JANSGW010000047.1"/>
</dbReference>
<keyword evidence="3" id="KW-0902">Two-component regulatory system</keyword>
<dbReference type="SUPFAM" id="SSF52172">
    <property type="entry name" value="CheY-like"/>
    <property type="match status" value="1"/>
</dbReference>
<dbReference type="EMBL" id="JAPTNE010000047">
    <property type="protein sequence ID" value="MCZ0809923.1"/>
    <property type="molecule type" value="Genomic_DNA"/>
</dbReference>
<keyword evidence="4" id="KW-0805">Transcription regulation</keyword>
<evidence type="ECO:0000313" key="12">
    <source>
        <dbReference type="Proteomes" id="UP001077662"/>
    </source>
</evidence>
<evidence type="ECO:0000259" key="10">
    <source>
        <dbReference type="PROSITE" id="PS51755"/>
    </source>
</evidence>
<reference evidence="11" key="1">
    <citation type="submission" date="2022-09" db="EMBL/GenBank/DDBJ databases">
        <title>Genome analysis and characterization of larvicidal activity of Brevibacillus strains.</title>
        <authorList>
            <person name="Patrusheva E.V."/>
            <person name="Izotova A.O."/>
            <person name="Toshchakov S.V."/>
            <person name="Sineoky S.P."/>
        </authorList>
    </citation>
    <scope>NUCLEOTIDE SEQUENCE</scope>
    <source>
        <strain evidence="11">VKPM_B-13247</strain>
    </source>
</reference>
<evidence type="ECO:0000256" key="8">
    <source>
        <dbReference type="PROSITE-ProRule" id="PRU01091"/>
    </source>
</evidence>
<dbReference type="Pfam" id="PF00486">
    <property type="entry name" value="Trans_reg_C"/>
    <property type="match status" value="1"/>
</dbReference>
<dbReference type="PROSITE" id="PS50110">
    <property type="entry name" value="RESPONSE_REGULATORY"/>
    <property type="match status" value="1"/>
</dbReference>
<dbReference type="PROSITE" id="PS51755">
    <property type="entry name" value="OMPR_PHOB"/>
    <property type="match status" value="1"/>
</dbReference>
<dbReference type="InterPro" id="IPR039420">
    <property type="entry name" value="WalR-like"/>
</dbReference>
<feature type="DNA-binding region" description="OmpR/PhoB-type" evidence="8">
    <location>
        <begin position="126"/>
        <end position="227"/>
    </location>
</feature>
<dbReference type="CDD" id="cd17574">
    <property type="entry name" value="REC_OmpR"/>
    <property type="match status" value="1"/>
</dbReference>
<comment type="caution">
    <text evidence="11">The sequence shown here is derived from an EMBL/GenBank/DDBJ whole genome shotgun (WGS) entry which is preliminary data.</text>
</comment>